<dbReference type="SUPFAM" id="SSF53850">
    <property type="entry name" value="Periplasmic binding protein-like II"/>
    <property type="match status" value="1"/>
</dbReference>
<evidence type="ECO:0000256" key="4">
    <source>
        <dbReference type="ARBA" id="ARBA00023163"/>
    </source>
</evidence>
<dbReference type="CDD" id="cd08432">
    <property type="entry name" value="PBP2_GcdR_TrpI_HvrB_AmpR_like"/>
    <property type="match status" value="1"/>
</dbReference>
<dbReference type="PANTHER" id="PTHR30537">
    <property type="entry name" value="HTH-TYPE TRANSCRIPTIONAL REGULATOR"/>
    <property type="match status" value="1"/>
</dbReference>
<keyword evidence="7" id="KW-1185">Reference proteome</keyword>
<dbReference type="InterPro" id="IPR058163">
    <property type="entry name" value="LysR-type_TF_proteobact-type"/>
</dbReference>
<dbReference type="Gene3D" id="3.40.190.10">
    <property type="entry name" value="Periplasmic binding protein-like II"/>
    <property type="match status" value="2"/>
</dbReference>
<dbReference type="Pfam" id="PF00126">
    <property type="entry name" value="HTH_1"/>
    <property type="match status" value="1"/>
</dbReference>
<keyword evidence="3" id="KW-0238">DNA-binding</keyword>
<protein>
    <submittedName>
        <fullName evidence="6">LysR substrate-binding domain-containing protein</fullName>
    </submittedName>
</protein>
<gene>
    <name evidence="6" type="ORF">PMC74_14540</name>
</gene>
<reference evidence="6 7" key="1">
    <citation type="journal article" date="2020" name="Front. Microbiol.">
        <title>Toward Biorecycling: Isolation of a Soil Bacterium That Grows on a Polyurethane Oligomer and Monomer.</title>
        <authorList>
            <person name="Espinosa M.J.C."/>
            <person name="Blanco A.C."/>
            <person name="Schmidgall T."/>
            <person name="Atanasoff-Kardjalieff A.K."/>
            <person name="Kappelmeyer U."/>
            <person name="Tischler D."/>
            <person name="Pieper D.H."/>
            <person name="Heipieper H.J."/>
            <person name="Eberlein C."/>
        </authorList>
    </citation>
    <scope>NUCLEOTIDE SEQUENCE [LARGE SCALE GENOMIC DNA]</scope>
    <source>
        <strain evidence="6 7">TDA1</strain>
    </source>
</reference>
<evidence type="ECO:0000256" key="2">
    <source>
        <dbReference type="ARBA" id="ARBA00023015"/>
    </source>
</evidence>
<dbReference type="SUPFAM" id="SSF46785">
    <property type="entry name" value="Winged helix' DNA-binding domain"/>
    <property type="match status" value="1"/>
</dbReference>
<evidence type="ECO:0000313" key="6">
    <source>
        <dbReference type="EMBL" id="WCH98003.1"/>
    </source>
</evidence>
<dbReference type="InterPro" id="IPR005119">
    <property type="entry name" value="LysR_subst-bd"/>
</dbReference>
<sequence length="304" mass="34107">MRSLTLPPLKSLIAFEAAARNLSFTQAAIELNVTQGAVSKQVKLLEEYLGKELLVRTTKKMELSANGYEFYEVVRDSLTALADGTEKIRDLPSGQELTVAATTAMASLWLMPKVSSFRAKNEDIELRIIAADNLNDQAQSDIMLNYFRDPPQGCKASALFEEEIFPVCSPDYLKKYPALISPEGLSDCTWLYLEDMQKDWLGWQDWFDGLGIPAPSPKHRVKINSYSMLMQACLGGQGIALGWSYLVDDMIKSGDLIKPMSQMLKTGSKFWLVESGGYTRNKRSVEVFRNWLIGLLPSLEADRR</sequence>
<organism evidence="6 7">
    <name type="scientific">Pseudomonas capeferrum</name>
    <dbReference type="NCBI Taxonomy" id="1495066"/>
    <lineage>
        <taxon>Bacteria</taxon>
        <taxon>Pseudomonadati</taxon>
        <taxon>Pseudomonadota</taxon>
        <taxon>Gammaproteobacteria</taxon>
        <taxon>Pseudomonadales</taxon>
        <taxon>Pseudomonadaceae</taxon>
        <taxon>Pseudomonas</taxon>
    </lineage>
</organism>
<dbReference type="Proteomes" id="UP001214301">
    <property type="component" value="Chromosome"/>
</dbReference>
<accession>A0ABY7R3P0</accession>
<keyword evidence="4" id="KW-0804">Transcription</keyword>
<feature type="domain" description="HTH lysR-type" evidence="5">
    <location>
        <begin position="7"/>
        <end position="64"/>
    </location>
</feature>
<keyword evidence="2" id="KW-0805">Transcription regulation</keyword>
<dbReference type="Gene3D" id="1.10.10.10">
    <property type="entry name" value="Winged helix-like DNA-binding domain superfamily/Winged helix DNA-binding domain"/>
    <property type="match status" value="1"/>
</dbReference>
<dbReference type="EMBL" id="CP116669">
    <property type="protein sequence ID" value="WCH98003.1"/>
    <property type="molecule type" value="Genomic_DNA"/>
</dbReference>
<dbReference type="PRINTS" id="PR00039">
    <property type="entry name" value="HTHLYSR"/>
</dbReference>
<dbReference type="InterPro" id="IPR000847">
    <property type="entry name" value="LysR_HTH_N"/>
</dbReference>
<evidence type="ECO:0000259" key="5">
    <source>
        <dbReference type="PROSITE" id="PS50931"/>
    </source>
</evidence>
<dbReference type="InterPro" id="IPR036388">
    <property type="entry name" value="WH-like_DNA-bd_sf"/>
</dbReference>
<evidence type="ECO:0000313" key="7">
    <source>
        <dbReference type="Proteomes" id="UP001214301"/>
    </source>
</evidence>
<dbReference type="PANTHER" id="PTHR30537:SF5">
    <property type="entry name" value="HTH-TYPE TRANSCRIPTIONAL ACTIVATOR TTDR-RELATED"/>
    <property type="match status" value="1"/>
</dbReference>
<comment type="similarity">
    <text evidence="1">Belongs to the LysR transcriptional regulatory family.</text>
</comment>
<dbReference type="PROSITE" id="PS50931">
    <property type="entry name" value="HTH_LYSR"/>
    <property type="match status" value="1"/>
</dbReference>
<dbReference type="InterPro" id="IPR036390">
    <property type="entry name" value="WH_DNA-bd_sf"/>
</dbReference>
<proteinExistence type="inferred from homology"/>
<dbReference type="Pfam" id="PF03466">
    <property type="entry name" value="LysR_substrate"/>
    <property type="match status" value="1"/>
</dbReference>
<name>A0ABY7R3P0_9PSED</name>
<evidence type="ECO:0000256" key="3">
    <source>
        <dbReference type="ARBA" id="ARBA00023125"/>
    </source>
</evidence>
<dbReference type="RefSeq" id="WP_047582981.1">
    <property type="nucleotide sequence ID" value="NZ_CP116669.1"/>
</dbReference>
<evidence type="ECO:0000256" key="1">
    <source>
        <dbReference type="ARBA" id="ARBA00009437"/>
    </source>
</evidence>